<protein>
    <recommendedName>
        <fullName evidence="1">Apple domain-containing protein</fullName>
    </recommendedName>
</protein>
<evidence type="ECO:0000313" key="2">
    <source>
        <dbReference type="EMBL" id="KOF91050.1"/>
    </source>
</evidence>
<accession>A0A0L8HQN8</accession>
<gene>
    <name evidence="2" type="ORF">OCBIM_22009812mg</name>
</gene>
<feature type="non-terminal residue" evidence="2">
    <location>
        <position position="109"/>
    </location>
</feature>
<dbReference type="AlphaFoldDB" id="A0A0L8HQN8"/>
<evidence type="ECO:0000259" key="1">
    <source>
        <dbReference type="PROSITE" id="PS50948"/>
    </source>
</evidence>
<dbReference type="Pfam" id="PF00024">
    <property type="entry name" value="PAN_1"/>
    <property type="match status" value="1"/>
</dbReference>
<dbReference type="EMBL" id="KQ417620">
    <property type="protein sequence ID" value="KOF91050.1"/>
    <property type="molecule type" value="Genomic_DNA"/>
</dbReference>
<feature type="domain" description="Apple" evidence="1">
    <location>
        <begin position="1"/>
        <end position="80"/>
    </location>
</feature>
<feature type="non-terminal residue" evidence="2">
    <location>
        <position position="1"/>
    </location>
</feature>
<dbReference type="Gene3D" id="3.50.4.10">
    <property type="entry name" value="Hepatocyte Growth Factor"/>
    <property type="match status" value="1"/>
</dbReference>
<sequence length="109" mass="12661">DFKNQFVKVNHSSLNVPEKILWKKKKVTAEACAKKCFSDKKCLSFEINKRIGKCFLSKKTAATSNNLKTDKNRDYYQRIKSKDKKIKLHKVSISEQDILGQLQNVNLKK</sequence>
<dbReference type="PROSITE" id="PS50948">
    <property type="entry name" value="PAN"/>
    <property type="match status" value="1"/>
</dbReference>
<dbReference type="InterPro" id="IPR003609">
    <property type="entry name" value="Pan_app"/>
</dbReference>
<reference evidence="2" key="1">
    <citation type="submission" date="2015-07" db="EMBL/GenBank/DDBJ databases">
        <title>MeaNS - Measles Nucleotide Surveillance Program.</title>
        <authorList>
            <person name="Tran T."/>
            <person name="Druce J."/>
        </authorList>
    </citation>
    <scope>NUCLEOTIDE SEQUENCE</scope>
    <source>
        <strain evidence="2">UCB-OBI-ISO-001</strain>
        <tissue evidence="2">Gonad</tissue>
    </source>
</reference>
<dbReference type="SUPFAM" id="SSF57414">
    <property type="entry name" value="Hairpin loop containing domain-like"/>
    <property type="match status" value="1"/>
</dbReference>
<organism evidence="2">
    <name type="scientific">Octopus bimaculoides</name>
    <name type="common">California two-spotted octopus</name>
    <dbReference type="NCBI Taxonomy" id="37653"/>
    <lineage>
        <taxon>Eukaryota</taxon>
        <taxon>Metazoa</taxon>
        <taxon>Spiralia</taxon>
        <taxon>Lophotrochozoa</taxon>
        <taxon>Mollusca</taxon>
        <taxon>Cephalopoda</taxon>
        <taxon>Coleoidea</taxon>
        <taxon>Octopodiformes</taxon>
        <taxon>Octopoda</taxon>
        <taxon>Incirrata</taxon>
        <taxon>Octopodidae</taxon>
        <taxon>Octopus</taxon>
    </lineage>
</organism>
<dbReference type="SMART" id="SM00473">
    <property type="entry name" value="PAN_AP"/>
    <property type="match status" value="1"/>
</dbReference>
<name>A0A0L8HQN8_OCTBM</name>
<proteinExistence type="predicted"/>